<proteinExistence type="predicted"/>
<gene>
    <name evidence="1" type="ORF">ZRA01_28700</name>
</gene>
<dbReference type="InterPro" id="IPR025427">
    <property type="entry name" value="DUF4160"/>
</dbReference>
<accession>A0A4Y4D0J1</accession>
<dbReference type="Pfam" id="PF13711">
    <property type="entry name" value="DUF4160"/>
    <property type="match status" value="1"/>
</dbReference>
<sequence length="75" mass="8730">MPVLQRFAASRILLYAGDHLLPHVHVRLSDGRECTVDIETLAIKGRIAAREIREELEWIASNHPTLLDEWRRYNP</sequence>
<dbReference type="EMBL" id="BJNV01000053">
    <property type="protein sequence ID" value="GEC96797.1"/>
    <property type="molecule type" value="Genomic_DNA"/>
</dbReference>
<evidence type="ECO:0000313" key="1">
    <source>
        <dbReference type="EMBL" id="GEC96797.1"/>
    </source>
</evidence>
<dbReference type="OrthoDB" id="122670at2"/>
<name>A0A4Y4D0J1_ZOORA</name>
<reference evidence="1 2" key="1">
    <citation type="submission" date="2019-06" db="EMBL/GenBank/DDBJ databases">
        <title>Whole genome shotgun sequence of Zoogloea ramigera NBRC 15342.</title>
        <authorList>
            <person name="Hosoyama A."/>
            <person name="Uohara A."/>
            <person name="Ohji S."/>
            <person name="Ichikawa N."/>
        </authorList>
    </citation>
    <scope>NUCLEOTIDE SEQUENCE [LARGE SCALE GENOMIC DNA]</scope>
    <source>
        <strain evidence="1 2">NBRC 15342</strain>
    </source>
</reference>
<comment type="caution">
    <text evidence="1">The sequence shown here is derived from an EMBL/GenBank/DDBJ whole genome shotgun (WGS) entry which is preliminary data.</text>
</comment>
<evidence type="ECO:0008006" key="3">
    <source>
        <dbReference type="Google" id="ProtNLM"/>
    </source>
</evidence>
<keyword evidence="2" id="KW-1185">Reference proteome</keyword>
<organism evidence="1 2">
    <name type="scientific">Zoogloea ramigera</name>
    <dbReference type="NCBI Taxonomy" id="350"/>
    <lineage>
        <taxon>Bacteria</taxon>
        <taxon>Pseudomonadati</taxon>
        <taxon>Pseudomonadota</taxon>
        <taxon>Betaproteobacteria</taxon>
        <taxon>Rhodocyclales</taxon>
        <taxon>Zoogloeaceae</taxon>
        <taxon>Zoogloea</taxon>
    </lineage>
</organism>
<protein>
    <recommendedName>
        <fullName evidence="3">DUF4160 domain-containing protein</fullName>
    </recommendedName>
</protein>
<dbReference type="AlphaFoldDB" id="A0A4Y4D0J1"/>
<dbReference type="Proteomes" id="UP000318422">
    <property type="component" value="Unassembled WGS sequence"/>
</dbReference>
<dbReference type="RefSeq" id="WP_141353465.1">
    <property type="nucleotide sequence ID" value="NZ_BJNV01000053.1"/>
</dbReference>
<evidence type="ECO:0000313" key="2">
    <source>
        <dbReference type="Proteomes" id="UP000318422"/>
    </source>
</evidence>